<evidence type="ECO:0000313" key="2">
    <source>
        <dbReference type="Proteomes" id="UP000286415"/>
    </source>
</evidence>
<name>A0A419QDE4_CLOSI</name>
<reference evidence="1 2" key="2">
    <citation type="journal article" date="2021" name="Genomics">
        <title>High-quality reference genome for Clonorchis sinensis.</title>
        <authorList>
            <person name="Young N.D."/>
            <person name="Stroehlein A.J."/>
            <person name="Kinkar L."/>
            <person name="Wang T."/>
            <person name="Sohn W.M."/>
            <person name="Chang B.C.H."/>
            <person name="Kaur P."/>
            <person name="Weisz D."/>
            <person name="Dudchenko O."/>
            <person name="Aiden E.L."/>
            <person name="Korhonen P.K."/>
            <person name="Gasser R.B."/>
        </authorList>
    </citation>
    <scope>NUCLEOTIDE SEQUENCE [LARGE SCALE GENOMIC DNA]</scope>
    <source>
        <strain evidence="1">Cs-k2</strain>
    </source>
</reference>
<organism evidence="1 2">
    <name type="scientific">Clonorchis sinensis</name>
    <name type="common">Chinese liver fluke</name>
    <dbReference type="NCBI Taxonomy" id="79923"/>
    <lineage>
        <taxon>Eukaryota</taxon>
        <taxon>Metazoa</taxon>
        <taxon>Spiralia</taxon>
        <taxon>Lophotrochozoa</taxon>
        <taxon>Platyhelminthes</taxon>
        <taxon>Trematoda</taxon>
        <taxon>Digenea</taxon>
        <taxon>Opisthorchiida</taxon>
        <taxon>Opisthorchiata</taxon>
        <taxon>Opisthorchiidae</taxon>
        <taxon>Clonorchis</taxon>
    </lineage>
</organism>
<gene>
    <name evidence="1" type="ORF">CSKR_109761</name>
</gene>
<comment type="caution">
    <text evidence="1">The sequence shown here is derived from an EMBL/GenBank/DDBJ whole genome shotgun (WGS) entry which is preliminary data.</text>
</comment>
<sequence>MNVVNLTKRKKAFAAELFIRETPTQQLQTIGQGSKALICILFTKLDIHRLLLKCKQMLQSDSTNSVIDVTFQETRSRFTRRHTTRMPHQ</sequence>
<evidence type="ECO:0000313" key="1">
    <source>
        <dbReference type="EMBL" id="KAG5441524.1"/>
    </source>
</evidence>
<proteinExistence type="predicted"/>
<dbReference type="AlphaFoldDB" id="A0A419QDE4"/>
<reference evidence="1 2" key="1">
    <citation type="journal article" date="2018" name="Biotechnol. Adv.">
        <title>Improved genomic resources and new bioinformatic workflow for the carcinogenic parasite Clonorchis sinensis: Biotechnological implications.</title>
        <authorList>
            <person name="Wang D."/>
            <person name="Korhonen P.K."/>
            <person name="Gasser R.B."/>
            <person name="Young N.D."/>
        </authorList>
    </citation>
    <scope>NUCLEOTIDE SEQUENCE [LARGE SCALE GENOMIC DNA]</scope>
    <source>
        <strain evidence="1">Cs-k2</strain>
    </source>
</reference>
<dbReference type="EMBL" id="NIRI02000077">
    <property type="protein sequence ID" value="KAG5441524.1"/>
    <property type="molecule type" value="Genomic_DNA"/>
</dbReference>
<protein>
    <submittedName>
        <fullName evidence="1">Uncharacterized protein</fullName>
    </submittedName>
</protein>
<accession>A0A419QDE4</accession>
<dbReference type="InParanoid" id="A0A419QDE4"/>
<keyword evidence="2" id="KW-1185">Reference proteome</keyword>
<dbReference type="Proteomes" id="UP000286415">
    <property type="component" value="Unassembled WGS sequence"/>
</dbReference>